<evidence type="ECO:0000313" key="2">
    <source>
        <dbReference type="Proteomes" id="UP000187429"/>
    </source>
</evidence>
<keyword evidence="2" id="KW-1185">Reference proteome</keyword>
<reference evidence="2" key="1">
    <citation type="submission" date="2017-01" db="EMBL/GenBank/DDBJ databases">
        <authorList>
            <person name="Wang Y."/>
            <person name="White M."/>
            <person name="Kvist S."/>
            <person name="Moncalvo J.-M."/>
        </authorList>
    </citation>
    <scope>NUCLEOTIDE SEQUENCE [LARGE SCALE GENOMIC DNA]</scope>
    <source>
        <strain evidence="2">ID-206-W2</strain>
    </source>
</reference>
<protein>
    <submittedName>
        <fullName evidence="1">Uncharacterized protein</fullName>
    </submittedName>
</protein>
<comment type="caution">
    <text evidence="1">The sequence shown here is derived from an EMBL/GenBank/DDBJ whole genome shotgun (WGS) entry which is preliminary data.</text>
</comment>
<dbReference type="OrthoDB" id="5627570at2759"/>
<gene>
    <name evidence="1" type="ORF">AYI69_g1457</name>
</gene>
<evidence type="ECO:0000313" key="1">
    <source>
        <dbReference type="EMBL" id="OMJ29051.1"/>
    </source>
</evidence>
<sequence>MNMVENELNDRFPEKINNKKEWRHIKKITTQYNLINAISIINPNESIFTWEDYSGIHKSRIDHVLTPKIVLDNTKVIEIFSTEFSGTDLI</sequence>
<organism evidence="1 2">
    <name type="scientific">Smittium culicis</name>
    <dbReference type="NCBI Taxonomy" id="133412"/>
    <lineage>
        <taxon>Eukaryota</taxon>
        <taxon>Fungi</taxon>
        <taxon>Fungi incertae sedis</taxon>
        <taxon>Zoopagomycota</taxon>
        <taxon>Kickxellomycotina</taxon>
        <taxon>Harpellomycetes</taxon>
        <taxon>Harpellales</taxon>
        <taxon>Legeriomycetaceae</taxon>
        <taxon>Smittium</taxon>
    </lineage>
</organism>
<name>A0A1R1YQ74_9FUNG</name>
<dbReference type="SUPFAM" id="SSF56219">
    <property type="entry name" value="DNase I-like"/>
    <property type="match status" value="1"/>
</dbReference>
<dbReference type="AlphaFoldDB" id="A0A1R1YQ74"/>
<proteinExistence type="predicted"/>
<dbReference type="InterPro" id="IPR036691">
    <property type="entry name" value="Endo/exonu/phosph_ase_sf"/>
</dbReference>
<dbReference type="Proteomes" id="UP000187429">
    <property type="component" value="Unassembled WGS sequence"/>
</dbReference>
<dbReference type="Gene3D" id="3.60.10.10">
    <property type="entry name" value="Endonuclease/exonuclease/phosphatase"/>
    <property type="match status" value="1"/>
</dbReference>
<dbReference type="EMBL" id="LSSM01000397">
    <property type="protein sequence ID" value="OMJ29051.1"/>
    <property type="molecule type" value="Genomic_DNA"/>
</dbReference>
<accession>A0A1R1YQ74</accession>